<dbReference type="RefSeq" id="WP_067775039.1">
    <property type="nucleotide sequence ID" value="NZ_LIGX01000020.1"/>
</dbReference>
<organism evidence="2 3">
    <name type="scientific">Akkermansia glycaniphila</name>
    <dbReference type="NCBI Taxonomy" id="1679444"/>
    <lineage>
        <taxon>Bacteria</taxon>
        <taxon>Pseudomonadati</taxon>
        <taxon>Verrucomicrobiota</taxon>
        <taxon>Verrucomicrobiia</taxon>
        <taxon>Verrucomicrobiales</taxon>
        <taxon>Akkermansiaceae</taxon>
        <taxon>Akkermansia</taxon>
    </lineage>
</organism>
<protein>
    <submittedName>
        <fullName evidence="2">Uncharacterized protein</fullName>
    </submittedName>
</protein>
<keyword evidence="3" id="KW-1185">Reference proteome</keyword>
<dbReference type="EMBL" id="LT629973">
    <property type="protein sequence ID" value="SEI00992.1"/>
    <property type="molecule type" value="Genomic_DNA"/>
</dbReference>
<accession>A0A1C7PCG7</accession>
<sequence length="329" mass="35663">MKSINLLTLMAGSALSAGIAFSEAPPAIPSGSITYTAVNGQTDYADDFASHSDYATPTPAAAPRQISAYSNRKWATLDINAYSSNYQVRGMGVTNRYSDAGWSFVNLQLKPGNTNLFGWGIGQQLDLQAGAIYGSGVLGNEPVLGAGYGLTKEIFPNLVAKAGYGLQYGGLEGFLSEYRGKAPHQLAQNIHINLTYDDRQTGYFGRFDLGAGFYGLTGWYGLIEGGYRWQDVLPTRGNIGWDATVRAGMSYSFGYWAGNADGVDAYYIRCEALPYNIGGTMGRDAQWQLVPWVQTSWAGNNRTKINQAVGTGIIDHFQFTAGVDVRYNF</sequence>
<dbReference type="AlphaFoldDB" id="A0A1C7PCG7"/>
<dbReference type="KEGG" id="agl:PYTT_2531"/>
<dbReference type="STRING" id="1679444.PYTT_2531"/>
<evidence type="ECO:0000256" key="1">
    <source>
        <dbReference type="SAM" id="SignalP"/>
    </source>
</evidence>
<proteinExistence type="predicted"/>
<keyword evidence="1" id="KW-0732">Signal</keyword>
<name>A0A1C7PCG7_9BACT</name>
<evidence type="ECO:0000313" key="3">
    <source>
        <dbReference type="Proteomes" id="UP000176204"/>
    </source>
</evidence>
<reference evidence="3" key="1">
    <citation type="submission" date="2016-09" db="EMBL/GenBank/DDBJ databases">
        <authorList>
            <person name="Koehorst J."/>
        </authorList>
    </citation>
    <scope>NUCLEOTIDE SEQUENCE [LARGE SCALE GENOMIC DNA]</scope>
</reference>
<feature type="chain" id="PRO_5014266493" evidence="1">
    <location>
        <begin position="23"/>
        <end position="329"/>
    </location>
</feature>
<dbReference type="Proteomes" id="UP000176204">
    <property type="component" value="Chromosome I"/>
</dbReference>
<gene>
    <name evidence="2" type="ORF">PYTT_2531</name>
</gene>
<evidence type="ECO:0000313" key="2">
    <source>
        <dbReference type="EMBL" id="SEI00992.1"/>
    </source>
</evidence>
<feature type="signal peptide" evidence="1">
    <location>
        <begin position="1"/>
        <end position="22"/>
    </location>
</feature>